<feature type="compositionally biased region" description="Polar residues" evidence="6">
    <location>
        <begin position="416"/>
        <end position="428"/>
    </location>
</feature>
<protein>
    <submittedName>
        <fullName evidence="8">DNA modification/repair radical SAM protein</fullName>
    </submittedName>
</protein>
<keyword evidence="3" id="KW-0479">Metal-binding</keyword>
<evidence type="ECO:0000256" key="6">
    <source>
        <dbReference type="SAM" id="MobiDB-lite"/>
    </source>
</evidence>
<dbReference type="GO" id="GO:0046872">
    <property type="term" value="F:metal ion binding"/>
    <property type="evidence" value="ECO:0007669"/>
    <property type="project" value="UniProtKB-KW"/>
</dbReference>
<keyword evidence="2" id="KW-0949">S-adenosyl-L-methionine</keyword>
<dbReference type="SUPFAM" id="SSF102114">
    <property type="entry name" value="Radical SAM enzymes"/>
    <property type="match status" value="1"/>
</dbReference>
<evidence type="ECO:0000313" key="8">
    <source>
        <dbReference type="EMBL" id="MBK1856420.1"/>
    </source>
</evidence>
<dbReference type="Gene3D" id="3.20.20.70">
    <property type="entry name" value="Aldolase class I"/>
    <property type="match status" value="1"/>
</dbReference>
<name>A0AAE2SH24_9BACT</name>
<dbReference type="InterPro" id="IPR007197">
    <property type="entry name" value="rSAM"/>
</dbReference>
<accession>A0AAE2SH24</accession>
<comment type="cofactor">
    <cofactor evidence="1">
        <name>[4Fe-4S] cluster</name>
        <dbReference type="ChEBI" id="CHEBI:49883"/>
    </cofactor>
</comment>
<dbReference type="InterPro" id="IPR006638">
    <property type="entry name" value="Elp3/MiaA/NifB-like_rSAM"/>
</dbReference>
<keyword evidence="4" id="KW-0408">Iron</keyword>
<dbReference type="Proteomes" id="UP000634206">
    <property type="component" value="Unassembled WGS sequence"/>
</dbReference>
<dbReference type="PANTHER" id="PTHR21180:SF9">
    <property type="entry name" value="TYPE II SECRETION SYSTEM PROTEIN K"/>
    <property type="match status" value="1"/>
</dbReference>
<gene>
    <name evidence="8" type="ORF">JIN83_15715</name>
</gene>
<evidence type="ECO:0000256" key="3">
    <source>
        <dbReference type="ARBA" id="ARBA00022723"/>
    </source>
</evidence>
<feature type="compositionally biased region" description="Basic and acidic residues" evidence="6">
    <location>
        <begin position="429"/>
        <end position="438"/>
    </location>
</feature>
<dbReference type="InterPro" id="IPR010994">
    <property type="entry name" value="RuvA_2-like"/>
</dbReference>
<evidence type="ECO:0000256" key="5">
    <source>
        <dbReference type="ARBA" id="ARBA00023014"/>
    </source>
</evidence>
<dbReference type="SFLD" id="SFLDG01102">
    <property type="entry name" value="Uncharacterised_Radical_SAM_Su"/>
    <property type="match status" value="1"/>
</dbReference>
<evidence type="ECO:0000256" key="2">
    <source>
        <dbReference type="ARBA" id="ARBA00022691"/>
    </source>
</evidence>
<dbReference type="GO" id="GO:0003824">
    <property type="term" value="F:catalytic activity"/>
    <property type="evidence" value="ECO:0007669"/>
    <property type="project" value="InterPro"/>
</dbReference>
<dbReference type="EMBL" id="JAENIG010000013">
    <property type="protein sequence ID" value="MBK1856420.1"/>
    <property type="molecule type" value="Genomic_DNA"/>
</dbReference>
<dbReference type="InterPro" id="IPR013785">
    <property type="entry name" value="Aldolase_TIM"/>
</dbReference>
<organism evidence="8 9">
    <name type="scientific">Oceaniferula flava</name>
    <dbReference type="NCBI Taxonomy" id="2800421"/>
    <lineage>
        <taxon>Bacteria</taxon>
        <taxon>Pseudomonadati</taxon>
        <taxon>Verrucomicrobiota</taxon>
        <taxon>Verrucomicrobiia</taxon>
        <taxon>Verrucomicrobiales</taxon>
        <taxon>Verrucomicrobiaceae</taxon>
        <taxon>Oceaniferula</taxon>
    </lineage>
</organism>
<keyword evidence="5" id="KW-0411">Iron-sulfur</keyword>
<dbReference type="InterPro" id="IPR051675">
    <property type="entry name" value="Endo/Exo/Phosphatase_dom_1"/>
</dbReference>
<feature type="domain" description="Elp3/MiaA/NifB-like radical SAM core" evidence="7">
    <location>
        <begin position="56"/>
        <end position="287"/>
    </location>
</feature>
<evidence type="ECO:0000256" key="1">
    <source>
        <dbReference type="ARBA" id="ARBA00001966"/>
    </source>
</evidence>
<dbReference type="InterPro" id="IPR023874">
    <property type="entry name" value="DNA_rSAM_put"/>
</dbReference>
<evidence type="ECO:0000313" key="9">
    <source>
        <dbReference type="Proteomes" id="UP000634206"/>
    </source>
</evidence>
<dbReference type="CDD" id="cd01335">
    <property type="entry name" value="Radical_SAM"/>
    <property type="match status" value="1"/>
</dbReference>
<dbReference type="PANTHER" id="PTHR21180">
    <property type="entry name" value="ENDONUCLEASE/EXONUCLEASE/PHOSPHATASE FAMILY DOMAIN-CONTAINING PROTEIN 1"/>
    <property type="match status" value="1"/>
</dbReference>
<dbReference type="SFLD" id="SFLDS00029">
    <property type="entry name" value="Radical_SAM"/>
    <property type="match status" value="1"/>
</dbReference>
<evidence type="ECO:0000259" key="7">
    <source>
        <dbReference type="SMART" id="SM00729"/>
    </source>
</evidence>
<dbReference type="SMART" id="SM00729">
    <property type="entry name" value="Elp3"/>
    <property type="match status" value="1"/>
</dbReference>
<proteinExistence type="predicted"/>
<dbReference type="SUPFAM" id="SSF47781">
    <property type="entry name" value="RuvA domain 2-like"/>
    <property type="match status" value="1"/>
</dbReference>
<dbReference type="AlphaFoldDB" id="A0AAE2SH24"/>
<evidence type="ECO:0000256" key="4">
    <source>
        <dbReference type="ARBA" id="ARBA00023004"/>
    </source>
</evidence>
<feature type="region of interest" description="Disordered" evidence="6">
    <location>
        <begin position="407"/>
        <end position="438"/>
    </location>
</feature>
<sequence length="438" mass="49255">MNTLSKLEILADAAKYDASCASSGAAKKNSSQGKGVGSTGGAGICHSYAPDGRCISLLKLLLTNVCLYDCHYCINRRSSNVRRARFTPEEVVELTLSFYKRNYIEGLFLSSGIIRSADYTMEQLIQVAKTLRDDHHFRGYIHLKTIPEASPELIELAGKYADRLSINVELPRQETLAKLAPEKNVARTRDAMGSIGEKIKESKVIKRELRKKKVRSQVGTFATGQSTQMIIGADGSTDAHFLTRAEDLYGNFKLNRVYYSAFSPIPEPSVILPLKSPPLVREHRLYQADWLLRFYGYDVAELMPAEAPNLDLDIDPKLSWALRNRQVFPVDVNRSPIELLYRIPGLGVRNAQRIVGLRRHHALRLQDLIKLRVNLKKCLPFMICIDHSPSRLEWSSERLRAHFAPPPEQLELSFDPPSTSKPVSSDLSTAKEAHHGEF</sequence>
<dbReference type="GO" id="GO:0051536">
    <property type="term" value="F:iron-sulfur cluster binding"/>
    <property type="evidence" value="ECO:0007669"/>
    <property type="project" value="UniProtKB-KW"/>
</dbReference>
<comment type="caution">
    <text evidence="8">The sequence shown here is derived from an EMBL/GenBank/DDBJ whole genome shotgun (WGS) entry which is preliminary data.</text>
</comment>
<dbReference type="InterPro" id="IPR058240">
    <property type="entry name" value="rSAM_sf"/>
</dbReference>
<dbReference type="Pfam" id="PF04055">
    <property type="entry name" value="Radical_SAM"/>
    <property type="match status" value="1"/>
</dbReference>
<dbReference type="NCBIfam" id="TIGR03916">
    <property type="entry name" value="rSAM_link_UDG"/>
    <property type="match status" value="1"/>
</dbReference>
<keyword evidence="9" id="KW-1185">Reference proteome</keyword>
<reference evidence="8" key="1">
    <citation type="submission" date="2021-01" db="EMBL/GenBank/DDBJ databases">
        <title>Modified the classification status of verrucomicrobia.</title>
        <authorList>
            <person name="Feng X."/>
        </authorList>
    </citation>
    <scope>NUCLEOTIDE SEQUENCE</scope>
    <source>
        <strain evidence="8">5K15</strain>
    </source>
</reference>